<dbReference type="Proteomes" id="UP000541444">
    <property type="component" value="Unassembled WGS sequence"/>
</dbReference>
<keyword evidence="3" id="KW-1185">Reference proteome</keyword>
<dbReference type="InterPro" id="IPR039904">
    <property type="entry name" value="TRANK1"/>
</dbReference>
<name>A0A7J7N9Z1_9MAGN</name>
<evidence type="ECO:0000259" key="1">
    <source>
        <dbReference type="Pfam" id="PF13087"/>
    </source>
</evidence>
<dbReference type="PANTHER" id="PTHR21529">
    <property type="entry name" value="MAMMARY TURMOR VIRUS RECEPTOR HOMOLOG 1, 2 MTVR1, 2"/>
    <property type="match status" value="1"/>
</dbReference>
<evidence type="ECO:0000313" key="2">
    <source>
        <dbReference type="EMBL" id="KAF6163967.1"/>
    </source>
</evidence>
<protein>
    <recommendedName>
        <fullName evidence="1">DNA2/NAM7 helicase-like C-terminal domain-containing protein</fullName>
    </recommendedName>
</protein>
<evidence type="ECO:0000313" key="3">
    <source>
        <dbReference type="Proteomes" id="UP000541444"/>
    </source>
</evidence>
<dbReference type="OrthoDB" id="6513042at2759"/>
<dbReference type="PANTHER" id="PTHR21529:SF4">
    <property type="entry name" value="TPR AND ANKYRIN REPEAT-CONTAINING PROTEIN 1"/>
    <property type="match status" value="1"/>
</dbReference>
<accession>A0A7J7N9Z1</accession>
<feature type="domain" description="DNA2/NAM7 helicase-like C-terminal" evidence="1">
    <location>
        <begin position="94"/>
        <end position="141"/>
    </location>
</feature>
<dbReference type="InterPro" id="IPR027417">
    <property type="entry name" value="P-loop_NTPase"/>
</dbReference>
<proteinExistence type="predicted"/>
<dbReference type="Pfam" id="PF13087">
    <property type="entry name" value="AAA_12"/>
    <property type="match status" value="1"/>
</dbReference>
<dbReference type="InterPro" id="IPR041679">
    <property type="entry name" value="DNA2/NAM7-like_C"/>
</dbReference>
<dbReference type="Gene3D" id="3.40.50.300">
    <property type="entry name" value="P-loop containing nucleotide triphosphate hydrolases"/>
    <property type="match status" value="1"/>
</dbReference>
<dbReference type="EMBL" id="JACGCM010000947">
    <property type="protein sequence ID" value="KAF6163967.1"/>
    <property type="molecule type" value="Genomic_DNA"/>
</dbReference>
<gene>
    <name evidence="2" type="ORF">GIB67_011658</name>
</gene>
<comment type="caution">
    <text evidence="2">The sequence shown here is derived from an EMBL/GenBank/DDBJ whole genome shotgun (WGS) entry which is preliminary data.</text>
</comment>
<dbReference type="AlphaFoldDB" id="A0A7J7N9Z1"/>
<sequence length="478" mass="54476">MIPFGLLIIDEAAQLKECNPSTTPWNPTCCSHRQISDAPNVNESTYKRHILQGNMFGSLSFINAANGKEVYDNKHSLKNMVEIAVVAEIVENLYRGSKEDVIIICTIRSNWNGSVGFLSNCQRTNVALTRARYCFWILGNEQTLINSGSVWMKLVIDTKDWGCFFNANDDEGLSKAIINSVIELDQLNDLLNGDLLFKGARWKVCHLYLQVTFGDGFKKSLERIKVHILRKVVGLMMKLSNGWRYPQKRENLNTGDGELKQCKIHGVLMLLWTVDILKEGSKCVQVLKFWDISSSSEAQKLARQFDYIFGNYTLMEDPEWEEYVSDLAEKVTEDPPPKTFDERAEWITRKGWRLLIDGSTEPTGSGNGIVLITPFNERIEKSIRLDFEASNNITKGDDDWQRPFFVYLGINSKGEEPLPADPKERRQLIDNSKRYTNQYVTLYRRSVTGPYPKCFSKQNAYEILCDLHEGTCGSRAAG</sequence>
<reference evidence="2 3" key="1">
    <citation type="journal article" date="2020" name="IScience">
        <title>Genome Sequencing of the Endangered Kingdonia uniflora (Circaeasteraceae, Ranunculales) Reveals Potential Mechanisms of Evolutionary Specialization.</title>
        <authorList>
            <person name="Sun Y."/>
            <person name="Deng T."/>
            <person name="Zhang A."/>
            <person name="Moore M.J."/>
            <person name="Landis J.B."/>
            <person name="Lin N."/>
            <person name="Zhang H."/>
            <person name="Zhang X."/>
            <person name="Huang J."/>
            <person name="Zhang X."/>
            <person name="Sun H."/>
            <person name="Wang H."/>
        </authorList>
    </citation>
    <scope>NUCLEOTIDE SEQUENCE [LARGE SCALE GENOMIC DNA]</scope>
    <source>
        <strain evidence="2">TB1705</strain>
        <tissue evidence="2">Leaf</tissue>
    </source>
</reference>
<organism evidence="2 3">
    <name type="scientific">Kingdonia uniflora</name>
    <dbReference type="NCBI Taxonomy" id="39325"/>
    <lineage>
        <taxon>Eukaryota</taxon>
        <taxon>Viridiplantae</taxon>
        <taxon>Streptophyta</taxon>
        <taxon>Embryophyta</taxon>
        <taxon>Tracheophyta</taxon>
        <taxon>Spermatophyta</taxon>
        <taxon>Magnoliopsida</taxon>
        <taxon>Ranunculales</taxon>
        <taxon>Circaeasteraceae</taxon>
        <taxon>Kingdonia</taxon>
    </lineage>
</organism>